<dbReference type="SUPFAM" id="SSF49723">
    <property type="entry name" value="Lipase/lipooxygenase domain (PLAT/LH2 domain)"/>
    <property type="match status" value="1"/>
</dbReference>
<dbReference type="EnsemblMetazoa" id="G962.1">
    <property type="protein sequence ID" value="G962.1:cds"/>
    <property type="gene ID" value="G962"/>
</dbReference>
<evidence type="ECO:0000313" key="15">
    <source>
        <dbReference type="Proteomes" id="UP000005408"/>
    </source>
</evidence>
<evidence type="ECO:0000259" key="13">
    <source>
        <dbReference type="PROSITE" id="PS50095"/>
    </source>
</evidence>
<dbReference type="SMART" id="SM00308">
    <property type="entry name" value="LH2"/>
    <property type="match status" value="1"/>
</dbReference>
<dbReference type="FunFam" id="2.60.60.20:FF:000022">
    <property type="entry name" value="Uncharacterized protein"/>
    <property type="match status" value="1"/>
</dbReference>
<dbReference type="GO" id="GO:0005509">
    <property type="term" value="F:calcium ion binding"/>
    <property type="evidence" value="ECO:0007669"/>
    <property type="project" value="InterPro"/>
</dbReference>
<reference evidence="14" key="1">
    <citation type="submission" date="2022-08" db="UniProtKB">
        <authorList>
            <consortium name="EnsemblMetazoa"/>
        </authorList>
    </citation>
    <scope>IDENTIFICATION</scope>
    <source>
        <strain evidence="14">05x7-T-G4-1.051#20</strain>
    </source>
</reference>
<keyword evidence="7" id="KW-0325">Glycoprotein</keyword>
<keyword evidence="3 11" id="KW-0812">Transmembrane</keyword>
<dbReference type="InterPro" id="IPR001024">
    <property type="entry name" value="PLAT/LH2_dom"/>
</dbReference>
<evidence type="ECO:0000256" key="12">
    <source>
        <dbReference type="SAM" id="SignalP"/>
    </source>
</evidence>
<dbReference type="InterPro" id="IPR036383">
    <property type="entry name" value="TSP1_rpt_sf"/>
</dbReference>
<feature type="transmembrane region" description="Helical" evidence="11">
    <location>
        <begin position="1610"/>
        <end position="1634"/>
    </location>
</feature>
<dbReference type="InterPro" id="IPR013122">
    <property type="entry name" value="PKD1_2_channel"/>
</dbReference>
<dbReference type="Gene3D" id="2.20.100.10">
    <property type="entry name" value="Thrombospondin type-1 (TSP1) repeat"/>
    <property type="match status" value="2"/>
</dbReference>
<keyword evidence="5 11" id="KW-1133">Transmembrane helix</keyword>
<dbReference type="SUPFAM" id="SSF81324">
    <property type="entry name" value="Voltage-gated potassium channels"/>
    <property type="match status" value="1"/>
</dbReference>
<dbReference type="InterPro" id="IPR051223">
    <property type="entry name" value="Polycystin"/>
</dbReference>
<feature type="transmembrane region" description="Helical" evidence="11">
    <location>
        <begin position="1921"/>
        <end position="1943"/>
    </location>
</feature>
<dbReference type="PRINTS" id="PR01433">
    <property type="entry name" value="POLYCYSTIN2"/>
</dbReference>
<evidence type="ECO:0000256" key="3">
    <source>
        <dbReference type="ARBA" id="ARBA00022692"/>
    </source>
</evidence>
<dbReference type="Pfam" id="PF02010">
    <property type="entry name" value="REJ"/>
    <property type="match status" value="2"/>
</dbReference>
<comment type="subcellular location">
    <subcellularLocation>
        <location evidence="1">Cell projection</location>
        <location evidence="1">Cilium membrane</location>
        <topology evidence="1">Multi-pass membrane protein</topology>
    </subcellularLocation>
</comment>
<dbReference type="Gene3D" id="1.10.287.70">
    <property type="match status" value="1"/>
</dbReference>
<dbReference type="PANTHER" id="PTHR10877">
    <property type="entry name" value="POLYCYSTIN FAMILY MEMBER"/>
    <property type="match status" value="1"/>
</dbReference>
<feature type="transmembrane region" description="Helical" evidence="11">
    <location>
        <begin position="2500"/>
        <end position="2521"/>
    </location>
</feature>
<sequence>MIWKCIFIVTGLIYILSVIGTSAATSNYTISDWSPWTACIDVPGTSSKQGEKTRVRTCVDDLGDTVAWSECNCTCSNNETNGCNLPATSNYTISDWSPWTACSKHGEKTRVRTCVDDLGDTVAWSECNCTCSNNETNGCNLPATSNYTISDWSPWTACIDVPGTSSKQGEKTRVRTCVDDLGDTAAWSECNCTCSNNETNGCNLPATSNYTISDWSPWTACIDVPGTSSKRGEKTRVRTCVDDLGDTVAWSECNCTCSNNETNGCYLPVDGGWGKWGDWKCISNTYTRFRSCSDPRPAHGGQDCVGDSREEDQTLFLDGGWTSWTNYSACSVPMGHGTKYQTRECTNPEPCGVLAQHCVGANSSGADCEEFPLCLQGSVFGGNYMTKDDPLVLYTSANIEVYPRTQITCSHLHVISNWNLYSVDDETKNETHILNTTQSALYIPRGEFPQGLYRLFVYMSYTKHFEYGFVEGYMYFRLQLPPPNVFIQGGSGRMSNPGTITVDAWTGSYDLTKGPGYRDGMDYSWSCFEFPTNSLDMLMSFIVPDYFAFKSNVTTSRISWDFMNSLVDLSNKFLDTFLLVNQVFLNETFVYQHVNLENISSPDICLPYNETGGNPCYLDNVINAESYALLQEFLNSSFIGEIKTQRLNAKSVTTDVENVLPMLKLDENTTSSDIGTIENDFLPAMDDMIRYSNILSELLLNFNTLQAETPKENYTISTLQILDEQLAKIAKQASNLANTSFPDLILQEMQIYALIFKMFENNNCESFSTTSPGYAQLYADPDHPKKALGYVVTVKISIKGAENTYQQSIQVVFPKSDNDTIPEINLECYLNCKPRVATSLMMSIRVKCTTCSRDDEKRAVYKWNLVEYDPATKATRAINEWENWLETDPSEPKFVVKANSFRGLSYYLLTVKMNVSNSWSEMQMILETTNPPYGGICGVTEVTKSGQVDLELRGWKDEGFRRQQNVELDWKEQISYRIFQEDSQTKEKSLVYEGYERIISGLYFNYGYKEDKSFITIYAEVLDVFGDFTTCNIAPFQIFSPMKDTSVDDFLVNSQEMIETAIEQSNTGLVSMTLETTISTSNREELPETSFIDELIENPETWSSIGEATTFENLFQNLMVTDQNYTNQEILKEGMQNMTAYLKTSTTSLKIDNTVLQRQMAFCSGSSMEIKQLVTQEAMVSALSSTNDVIENFINTSIKANFPVYEDYLSTSEAILRSVDNMLNILIPKLSPDIPETNDIYKIADQYSSEDTINAYDGLGFSPQERALFVSMSIDAYQESVNSSLEMANQTVPNVQKSILELGTVLKEITHRKQFEVEVTRPGLKTSMERVQVDQEIDRKNLKIKFDLNTELEEDLQVTQYSKTPFIWDPEAKYIESPTVHIALGNRTSLPSVKTKFSVSSSVTKRQIVLDFPDETDEYVSRSFAYKIWWKNPADNLVFSFERDNSTLDSFSHVVYAKKDSTPTSLDHEWTKIITQSDWIDGGASCLLPKNFCSKPCLMFFAVHVTFIPKSGHSRKRRSVSNSIVTYSTSNITVTNSTSSVSYDVSGWTTGCRVWDGQQWDKTSCQVSPETNNRETVCDCQNPPGDNFATSLFVPPNSIDFSTVFEKFDIIGNGAVFGTVTAIIVLYVIGLLVGRRYDKKDREKWKLFYMSDNLKTDKHVYLVTVFTGLSRNSGTTSNVSFVIASLLKDTGVRHLTDGVKKGFETGGVFTYVMTVQNSLGDLTFLNIWHDNSGKGGDASWNLTKVVVEDAHTGKRFVFFCNQWLSLDSHESSIQCTVPVATSESLQTFNFNFNENTRENVTDSHLWLSMFIRPEKSTFTRCERLSCCVTLLFLTMISNAMFYGKDEVVEQIRVGPIKFALSSIYISFVGIIMTFPIVLTISMIFKKSKWQKEAEDRDKDRENVESFLTQKKEMKFRMPPKCLYVAYVLVVLSILLSGFFVVLYSMEWGKAKSEEWLKTFFMSFLESLFIVDPIKVIAVAVFLSIITKKSLDDSKYETTKLLEQSQTRALAFARDTKNIACYGKPYDEQTLENMKRKRLQELRVKSILVELLLYGCFLAILYFISYNNRDFNSYHITRHLNNQLLQSPTKNSSFHTLRYLNVRSTEYFYDWLRNTLIPFVFPLTWYNGRALNSFERQNTKDQANYRLGPVRLRQLRVKETKCSIPLILDATCYADYGIPAEDERSNCQSWGLPFCDATKTRWSSKAWQFTSATDIWGVPTIGLQGTYGGGGYVADLGIHRTYANVMLDELYNNLWIDRQTRAVFVEFTQYNSNANLFTFVSLMTEFPQTGGVLTTAHVYPLRVYQHVGNFGVFIFLCEIVLMICALAFFVYFVVQIVKHKKSFFRDTWRLFDLVIVVLTVVGVAMYLTRMLFTSWTITKFTDQKLKFVNFGHIALWDEVLNAFLSFLVFLSTIRILRVLNYSRSITHLAGVLSNARRNLLGCFFMFALIFIAYAGFGYLLFGSDLETYKNMFVSITTIVNSLVGRNSLHGLIMARPVIAEFYYFTFVTFVIWIVMTMMCATLNRSIREIRNKIESHERMYEIDDLLHDLLKDFWHKIHFKLPSVSKATHELRRTITSVTSGDVSLILQEFEEDSCSEDEQEPNTISNC</sequence>
<proteinExistence type="inferred from homology"/>
<evidence type="ECO:0000256" key="6">
    <source>
        <dbReference type="ARBA" id="ARBA00023136"/>
    </source>
</evidence>
<feature type="transmembrane region" description="Helical" evidence="11">
    <location>
        <begin position="2345"/>
        <end position="2366"/>
    </location>
</feature>
<dbReference type="GO" id="GO:0050982">
    <property type="term" value="P:detection of mechanical stimulus"/>
    <property type="evidence" value="ECO:0007669"/>
    <property type="project" value="TreeGrafter"/>
</dbReference>
<evidence type="ECO:0000256" key="5">
    <source>
        <dbReference type="ARBA" id="ARBA00022989"/>
    </source>
</evidence>
<dbReference type="GO" id="GO:0005262">
    <property type="term" value="F:calcium channel activity"/>
    <property type="evidence" value="ECO:0007669"/>
    <property type="project" value="TreeGrafter"/>
</dbReference>
<protein>
    <recommendedName>
        <fullName evidence="13">PLAT domain-containing protein</fullName>
    </recommendedName>
</protein>
<feature type="transmembrane region" description="Helical" evidence="11">
    <location>
        <begin position="1863"/>
        <end position="1884"/>
    </location>
</feature>
<dbReference type="Gene3D" id="1.20.120.350">
    <property type="entry name" value="Voltage-gated potassium channels. Chain C"/>
    <property type="match status" value="1"/>
</dbReference>
<dbReference type="PANTHER" id="PTHR10877:SF150">
    <property type="entry name" value="REJ DOMAIN-CONTAINING PROTEIN"/>
    <property type="match status" value="1"/>
</dbReference>
<dbReference type="InterPro" id="IPR003915">
    <property type="entry name" value="PKD_2"/>
</dbReference>
<dbReference type="InterPro" id="IPR027359">
    <property type="entry name" value="Volt_channel_dom_sf"/>
</dbReference>
<name>A0A8W8P2R3_MAGGI</name>
<dbReference type="InterPro" id="IPR036392">
    <property type="entry name" value="PLAT/LH2_dom_sf"/>
</dbReference>
<evidence type="ECO:0000256" key="9">
    <source>
        <dbReference type="PIRSR" id="PIRSR603915-2"/>
    </source>
</evidence>
<evidence type="ECO:0000256" key="4">
    <source>
        <dbReference type="ARBA" id="ARBA00022729"/>
    </source>
</evidence>
<feature type="disulfide bond" evidence="9">
    <location>
        <begin position="2161"/>
        <end position="2171"/>
    </location>
</feature>
<evidence type="ECO:0000256" key="11">
    <source>
        <dbReference type="SAM" id="Phobius"/>
    </source>
</evidence>
<evidence type="ECO:0000256" key="8">
    <source>
        <dbReference type="ARBA" id="ARBA00023273"/>
    </source>
</evidence>
<feature type="transmembrane region" description="Helical" evidence="11">
    <location>
        <begin position="2043"/>
        <end position="2063"/>
    </location>
</feature>
<dbReference type="Pfam" id="PF08016">
    <property type="entry name" value="PKD_channel"/>
    <property type="match status" value="1"/>
</dbReference>
<organism evidence="14 15">
    <name type="scientific">Magallana gigas</name>
    <name type="common">Pacific oyster</name>
    <name type="synonym">Crassostrea gigas</name>
    <dbReference type="NCBI Taxonomy" id="29159"/>
    <lineage>
        <taxon>Eukaryota</taxon>
        <taxon>Metazoa</taxon>
        <taxon>Spiralia</taxon>
        <taxon>Lophotrochozoa</taxon>
        <taxon>Mollusca</taxon>
        <taxon>Bivalvia</taxon>
        <taxon>Autobranchia</taxon>
        <taxon>Pteriomorphia</taxon>
        <taxon>Ostreida</taxon>
        <taxon>Ostreoidea</taxon>
        <taxon>Ostreidae</taxon>
        <taxon>Magallana</taxon>
    </lineage>
</organism>
<dbReference type="PROSITE" id="PS50092">
    <property type="entry name" value="TSP1"/>
    <property type="match status" value="2"/>
</dbReference>
<dbReference type="InterPro" id="IPR000884">
    <property type="entry name" value="TSP1_rpt"/>
</dbReference>
<feature type="signal peptide" evidence="12">
    <location>
        <begin position="1"/>
        <end position="24"/>
    </location>
</feature>
<keyword evidence="15" id="KW-1185">Reference proteome</keyword>
<keyword evidence="4 12" id="KW-0732">Signal</keyword>
<feature type="transmembrane region" description="Helical" evidence="11">
    <location>
        <begin position="2309"/>
        <end position="2333"/>
    </location>
</feature>
<feature type="chain" id="PRO_5036467943" description="PLAT domain-containing protein" evidence="12">
    <location>
        <begin position="25"/>
        <end position="2607"/>
    </location>
</feature>
<dbReference type="SMART" id="SM00209">
    <property type="entry name" value="TSP1"/>
    <property type="match status" value="3"/>
</dbReference>
<dbReference type="Gene3D" id="2.60.60.20">
    <property type="entry name" value="PLAT/LH2 domain"/>
    <property type="match status" value="1"/>
</dbReference>
<feature type="transmembrane region" description="Helical" evidence="11">
    <location>
        <begin position="1963"/>
        <end position="1985"/>
    </location>
</feature>
<comment type="caution">
    <text evidence="10">Lacks conserved residue(s) required for the propagation of feature annotation.</text>
</comment>
<dbReference type="InterPro" id="IPR002859">
    <property type="entry name" value="PKD/REJ-like"/>
</dbReference>
<accession>A0A8W8P2R3</accession>
<dbReference type="InterPro" id="IPR046791">
    <property type="entry name" value="Polycystin_dom"/>
</dbReference>
<dbReference type="SUPFAM" id="SSF82895">
    <property type="entry name" value="TSP-1 type 1 repeat"/>
    <property type="match status" value="1"/>
</dbReference>
<feature type="domain" description="PLAT" evidence="13">
    <location>
        <begin position="1659"/>
        <end position="1778"/>
    </location>
</feature>
<evidence type="ECO:0000256" key="10">
    <source>
        <dbReference type="PROSITE-ProRule" id="PRU00152"/>
    </source>
</evidence>
<dbReference type="Pfam" id="PF01477">
    <property type="entry name" value="PLAT"/>
    <property type="match status" value="1"/>
</dbReference>
<dbReference type="Proteomes" id="UP000005408">
    <property type="component" value="Unassembled WGS sequence"/>
</dbReference>
<dbReference type="PROSITE" id="PS50095">
    <property type="entry name" value="PLAT"/>
    <property type="match status" value="1"/>
</dbReference>
<keyword evidence="8" id="KW-0966">Cell projection</keyword>
<evidence type="ECO:0000256" key="2">
    <source>
        <dbReference type="ARBA" id="ARBA00007200"/>
    </source>
</evidence>
<dbReference type="Pfam" id="PF20519">
    <property type="entry name" value="Polycystin_dom"/>
    <property type="match status" value="1"/>
</dbReference>
<feature type="transmembrane region" description="Helical" evidence="11">
    <location>
        <begin position="2438"/>
        <end position="2460"/>
    </location>
</feature>
<evidence type="ECO:0000256" key="7">
    <source>
        <dbReference type="ARBA" id="ARBA00023180"/>
    </source>
</evidence>
<evidence type="ECO:0000313" key="14">
    <source>
        <dbReference type="EnsemblMetazoa" id="G962.1:cds"/>
    </source>
</evidence>
<feature type="transmembrane region" description="Helical" evidence="11">
    <location>
        <begin position="2398"/>
        <end position="2418"/>
    </location>
</feature>
<comment type="similarity">
    <text evidence="2">Belongs to the polycystin family.</text>
</comment>
<feature type="transmembrane region" description="Helical" evidence="11">
    <location>
        <begin position="1824"/>
        <end position="1843"/>
    </location>
</feature>
<evidence type="ECO:0000256" key="1">
    <source>
        <dbReference type="ARBA" id="ARBA00004272"/>
    </source>
</evidence>
<keyword evidence="6 11" id="KW-0472">Membrane</keyword>
<dbReference type="GO" id="GO:0060170">
    <property type="term" value="C:ciliary membrane"/>
    <property type="evidence" value="ECO:0007669"/>
    <property type="project" value="UniProtKB-SubCell"/>
</dbReference>